<feature type="domain" description="Transcription factor CBF/NF-Y/archaeal histone" evidence="4">
    <location>
        <begin position="144"/>
        <end position="206"/>
    </location>
</feature>
<keyword evidence="5" id="KW-1185">Reference proteome</keyword>
<gene>
    <name evidence="6" type="primary">LOC120255363</name>
</gene>
<evidence type="ECO:0000313" key="6">
    <source>
        <dbReference type="RefSeq" id="XP_039119133.1"/>
    </source>
</evidence>
<feature type="region of interest" description="Disordered" evidence="3">
    <location>
        <begin position="1"/>
        <end position="20"/>
    </location>
</feature>
<dbReference type="PANTHER" id="PTHR10252">
    <property type="entry name" value="HISTONE-LIKE TRANSCRIPTION FACTOR CCAAT-RELATED"/>
    <property type="match status" value="1"/>
</dbReference>
<dbReference type="AlphaFoldDB" id="A0AB40AX29"/>
<organism evidence="5 6">
    <name type="scientific">Dioscorea cayennensis subsp. rotundata</name>
    <name type="common">White Guinea yam</name>
    <name type="synonym">Dioscorea rotundata</name>
    <dbReference type="NCBI Taxonomy" id="55577"/>
    <lineage>
        <taxon>Eukaryota</taxon>
        <taxon>Viridiplantae</taxon>
        <taxon>Streptophyta</taxon>
        <taxon>Embryophyta</taxon>
        <taxon>Tracheophyta</taxon>
        <taxon>Spermatophyta</taxon>
        <taxon>Magnoliopsida</taxon>
        <taxon>Liliopsida</taxon>
        <taxon>Dioscoreales</taxon>
        <taxon>Dioscoreaceae</taxon>
        <taxon>Dioscorea</taxon>
    </lineage>
</organism>
<dbReference type="InterPro" id="IPR050568">
    <property type="entry name" value="Transcr_DNA_Rep_Reg"/>
</dbReference>
<dbReference type="GeneID" id="120255363"/>
<dbReference type="GO" id="GO:0005634">
    <property type="term" value="C:nucleus"/>
    <property type="evidence" value="ECO:0007669"/>
    <property type="project" value="UniProtKB-SubCell"/>
</dbReference>
<dbReference type="RefSeq" id="XP_039119133.1">
    <property type="nucleotide sequence ID" value="XM_039263199.1"/>
</dbReference>
<dbReference type="GO" id="GO:0046982">
    <property type="term" value="F:protein heterodimerization activity"/>
    <property type="evidence" value="ECO:0007669"/>
    <property type="project" value="InterPro"/>
</dbReference>
<evidence type="ECO:0000256" key="3">
    <source>
        <dbReference type="SAM" id="MobiDB-lite"/>
    </source>
</evidence>
<dbReference type="InterPro" id="IPR003958">
    <property type="entry name" value="CBFA_NFYB_domain"/>
</dbReference>
<dbReference type="Gene3D" id="1.10.20.10">
    <property type="entry name" value="Histone, subunit A"/>
    <property type="match status" value="1"/>
</dbReference>
<evidence type="ECO:0000313" key="5">
    <source>
        <dbReference type="Proteomes" id="UP001515500"/>
    </source>
</evidence>
<dbReference type="GO" id="GO:0003677">
    <property type="term" value="F:DNA binding"/>
    <property type="evidence" value="ECO:0007669"/>
    <property type="project" value="InterPro"/>
</dbReference>
<keyword evidence="2" id="KW-0539">Nucleus</keyword>
<protein>
    <submittedName>
        <fullName evidence="6">Nuclear transcription factor Y subunit C-4-like</fullName>
    </submittedName>
</protein>
<dbReference type="SUPFAM" id="SSF47113">
    <property type="entry name" value="Histone-fold"/>
    <property type="match status" value="1"/>
</dbReference>
<proteinExistence type="predicted"/>
<name>A0AB40AX29_DIOCR</name>
<accession>A0AB40AX29</accession>
<sequence length="236" mass="27125">MDHSENDPNSDNFPIIAPPPPPRLMYKFSQVHVGDHSENYQNPISAPPPPRSINRFLQAPVMDHSVNDPNSMYFPLPIHNPSPPRSVFPQAPVNYPSINQIRLPDLMSHSDLMRMEKQHMDLFWQSQKTRFENLQASDYKNHEFAKSRMKRLVKSSNSAQKVKAESPFILAKACELLIEDIARLSWLRTKNNRRRSLEKSDIINAMLDSKEHSFLIDKIITDSNQQNEGTSSRPGV</sequence>
<reference evidence="6" key="1">
    <citation type="submission" date="2025-08" db="UniProtKB">
        <authorList>
            <consortium name="RefSeq"/>
        </authorList>
    </citation>
    <scope>IDENTIFICATION</scope>
</reference>
<evidence type="ECO:0000259" key="4">
    <source>
        <dbReference type="Pfam" id="PF00808"/>
    </source>
</evidence>
<dbReference type="InterPro" id="IPR009072">
    <property type="entry name" value="Histone-fold"/>
</dbReference>
<dbReference type="Proteomes" id="UP001515500">
    <property type="component" value="Unplaced"/>
</dbReference>
<comment type="subcellular location">
    <subcellularLocation>
        <location evidence="1">Nucleus</location>
    </subcellularLocation>
</comment>
<evidence type="ECO:0000256" key="1">
    <source>
        <dbReference type="ARBA" id="ARBA00004123"/>
    </source>
</evidence>
<dbReference type="Pfam" id="PF00808">
    <property type="entry name" value="CBFD_NFYB_HMF"/>
    <property type="match status" value="1"/>
</dbReference>
<evidence type="ECO:0000256" key="2">
    <source>
        <dbReference type="ARBA" id="ARBA00023242"/>
    </source>
</evidence>